<gene>
    <name evidence="10" type="primary">malQ</name>
    <name evidence="10" type="ORF">PAM7066_03134</name>
</gene>
<dbReference type="PANTHER" id="PTHR32438">
    <property type="entry name" value="4-ALPHA-GLUCANOTRANSFERASE DPE1, CHLOROPLASTIC/AMYLOPLASTIC"/>
    <property type="match status" value="1"/>
</dbReference>
<comment type="catalytic activity">
    <reaction evidence="1">
        <text>Transfers a segment of a (1-&gt;4)-alpha-D-glucan to a new position in an acceptor, which may be glucose or a (1-&gt;4)-alpha-D-glucan.</text>
        <dbReference type="EC" id="2.4.1.25"/>
    </reaction>
</comment>
<evidence type="ECO:0000313" key="10">
    <source>
        <dbReference type="EMBL" id="SLN62739.1"/>
    </source>
</evidence>
<keyword evidence="5 10" id="KW-0328">Glycosyltransferase</keyword>
<dbReference type="InterPro" id="IPR017853">
    <property type="entry name" value="GH"/>
</dbReference>
<evidence type="ECO:0000256" key="3">
    <source>
        <dbReference type="ARBA" id="ARBA00012560"/>
    </source>
</evidence>
<dbReference type="RefSeq" id="WP_085855114.1">
    <property type="nucleotide sequence ID" value="NZ_FOPF01000011.1"/>
</dbReference>
<keyword evidence="6 10" id="KW-0808">Transferase</keyword>
<evidence type="ECO:0000313" key="11">
    <source>
        <dbReference type="Proteomes" id="UP000193870"/>
    </source>
</evidence>
<dbReference type="GO" id="GO:0005975">
    <property type="term" value="P:carbohydrate metabolic process"/>
    <property type="evidence" value="ECO:0007669"/>
    <property type="project" value="InterPro"/>
</dbReference>
<organism evidence="10 11">
    <name type="scientific">Palleronia marisminoris</name>
    <dbReference type="NCBI Taxonomy" id="315423"/>
    <lineage>
        <taxon>Bacteria</taxon>
        <taxon>Pseudomonadati</taxon>
        <taxon>Pseudomonadota</taxon>
        <taxon>Alphaproteobacteria</taxon>
        <taxon>Rhodobacterales</taxon>
        <taxon>Roseobacteraceae</taxon>
        <taxon>Palleronia</taxon>
    </lineage>
</organism>
<dbReference type="Pfam" id="PF02446">
    <property type="entry name" value="Glyco_hydro_77"/>
    <property type="match status" value="1"/>
</dbReference>
<dbReference type="GO" id="GO:0004134">
    <property type="term" value="F:4-alpha-glucanotransferase activity"/>
    <property type="evidence" value="ECO:0007669"/>
    <property type="project" value="UniProtKB-EC"/>
</dbReference>
<keyword evidence="11" id="KW-1185">Reference proteome</keyword>
<evidence type="ECO:0000256" key="7">
    <source>
        <dbReference type="ARBA" id="ARBA00023277"/>
    </source>
</evidence>
<dbReference type="Gene3D" id="3.20.20.80">
    <property type="entry name" value="Glycosidases"/>
    <property type="match status" value="1"/>
</dbReference>
<proteinExistence type="inferred from homology"/>
<dbReference type="STRING" id="315423.SAMN04488020_11159"/>
<evidence type="ECO:0000256" key="9">
    <source>
        <dbReference type="ARBA" id="ARBA00031501"/>
    </source>
</evidence>
<evidence type="ECO:0000256" key="8">
    <source>
        <dbReference type="ARBA" id="ARBA00031423"/>
    </source>
</evidence>
<sequence>MTDRDSLARALGVVPEYKDATDTVHALTPEARDAILAAFGVLTDDDVAARLARIAAERVLPLWQVVEADVPLRLPALEGQAWRLIPEDSPPRDGEGADLGALPMGIHALELSGERAWLLSAPACLPEPPRAWGVTVPLYGLADDGRIGTYRDLARTADSLGRAGADFIGVNPVHAGFPDDVHAFSPYAPAHRGRLSTMHVDPAAEVPLPASDLLNYDSALPARMAALRAAFAPDDGFLAWRGQQGADLERFALHQAIGALLGAYWHQWPDEMQDPEGDAVRQFAADHAEDVTFHAWLQYMADRQLADAQDAALAAGMRFGLYLDLAVGTHPSGAETWGRPSLFARGVSLGAPPDAFSAEGQSWGLAPLRPDTLAEDGFRPLQAILRSALSHAKLLRIDHVLGFERAFWVPQGDAPGAYVTMPREAMLAVARIEAARADATIVGEDLGNIPEGLREALEESGILGCRVAQFERQWEKGDTAFSPAEAYARGALTSWGSHDLPTWEGWKQGREIDWRVTVGDMDEAAAAQAKTQRAAEVTAFCDLIGGDSLDDLHAFLAETPSRLVVAQIEDMLGRVEQPNLPGTVHQHPNWRRWIEVPADGLGQLDAVRRTSIIMANRDS</sequence>
<dbReference type="OrthoDB" id="9763489at2"/>
<dbReference type="SUPFAM" id="SSF51445">
    <property type="entry name" value="(Trans)glycosidases"/>
    <property type="match status" value="1"/>
</dbReference>
<comment type="similarity">
    <text evidence="2">Belongs to the disproportionating enzyme family.</text>
</comment>
<accession>A0A1Y5TFK3</accession>
<evidence type="ECO:0000256" key="2">
    <source>
        <dbReference type="ARBA" id="ARBA00005684"/>
    </source>
</evidence>
<dbReference type="AlphaFoldDB" id="A0A1Y5TFK3"/>
<dbReference type="Proteomes" id="UP000193870">
    <property type="component" value="Unassembled WGS sequence"/>
</dbReference>
<evidence type="ECO:0000256" key="4">
    <source>
        <dbReference type="ARBA" id="ARBA00020295"/>
    </source>
</evidence>
<evidence type="ECO:0000256" key="1">
    <source>
        <dbReference type="ARBA" id="ARBA00000439"/>
    </source>
</evidence>
<dbReference type="PANTHER" id="PTHR32438:SF5">
    <property type="entry name" value="4-ALPHA-GLUCANOTRANSFERASE DPE1, CHLOROPLASTIC_AMYLOPLASTIC"/>
    <property type="match status" value="1"/>
</dbReference>
<keyword evidence="7" id="KW-0119">Carbohydrate metabolism</keyword>
<name>A0A1Y5TFK3_9RHOB</name>
<evidence type="ECO:0000256" key="5">
    <source>
        <dbReference type="ARBA" id="ARBA00022676"/>
    </source>
</evidence>
<dbReference type="EC" id="2.4.1.25" evidence="3"/>
<dbReference type="InterPro" id="IPR003385">
    <property type="entry name" value="Glyco_hydro_77"/>
</dbReference>
<dbReference type="EMBL" id="FWFV01000010">
    <property type="protein sequence ID" value="SLN62739.1"/>
    <property type="molecule type" value="Genomic_DNA"/>
</dbReference>
<reference evidence="10 11" key="1">
    <citation type="submission" date="2017-03" db="EMBL/GenBank/DDBJ databases">
        <authorList>
            <person name="Afonso C.L."/>
            <person name="Miller P.J."/>
            <person name="Scott M.A."/>
            <person name="Spackman E."/>
            <person name="Goraichik I."/>
            <person name="Dimitrov K.M."/>
            <person name="Suarez D.L."/>
            <person name="Swayne D.E."/>
        </authorList>
    </citation>
    <scope>NUCLEOTIDE SEQUENCE [LARGE SCALE GENOMIC DNA]</scope>
    <source>
        <strain evidence="10 11">CECT 7066</strain>
    </source>
</reference>
<protein>
    <recommendedName>
        <fullName evidence="4">4-alpha-glucanotransferase</fullName>
        <ecNumber evidence="3">2.4.1.25</ecNumber>
    </recommendedName>
    <alternativeName>
        <fullName evidence="8">Amylomaltase</fullName>
    </alternativeName>
    <alternativeName>
        <fullName evidence="9">Disproportionating enzyme</fullName>
    </alternativeName>
</protein>
<evidence type="ECO:0000256" key="6">
    <source>
        <dbReference type="ARBA" id="ARBA00022679"/>
    </source>
</evidence>